<accession>A0A6P2CRN9</accession>
<name>A0A6P2CRN9_9BACT</name>
<feature type="region of interest" description="Disordered" evidence="6">
    <location>
        <begin position="99"/>
        <end position="119"/>
    </location>
</feature>
<protein>
    <recommendedName>
        <fullName evidence="12">RNA polymerase sigma-70 region 2 domain-containing protein</fullName>
    </recommendedName>
</protein>
<dbReference type="EMBL" id="LR593886">
    <property type="protein sequence ID" value="VTR91758.1"/>
    <property type="molecule type" value="Genomic_DNA"/>
</dbReference>
<dbReference type="InterPro" id="IPR013324">
    <property type="entry name" value="RNA_pol_sigma_r3/r4-like"/>
</dbReference>
<dbReference type="InterPro" id="IPR014284">
    <property type="entry name" value="RNA_pol_sigma-70_dom"/>
</dbReference>
<evidence type="ECO:0000256" key="2">
    <source>
        <dbReference type="ARBA" id="ARBA00023015"/>
    </source>
</evidence>
<feature type="domain" description="RNA polymerase sigma-70 region 2" evidence="8">
    <location>
        <begin position="37"/>
        <end position="104"/>
    </location>
</feature>
<dbReference type="PANTHER" id="PTHR43133">
    <property type="entry name" value="RNA POLYMERASE ECF-TYPE SIGMA FACTO"/>
    <property type="match status" value="1"/>
</dbReference>
<keyword evidence="4" id="KW-0238">DNA-binding</keyword>
<dbReference type="RefSeq" id="WP_162666708.1">
    <property type="nucleotide sequence ID" value="NZ_LR593886.1"/>
</dbReference>
<feature type="region of interest" description="Disordered" evidence="6">
    <location>
        <begin position="272"/>
        <end position="338"/>
    </location>
</feature>
<dbReference type="Gene3D" id="3.30.1370.120">
    <property type="match status" value="2"/>
</dbReference>
<dbReference type="GO" id="GO:0016987">
    <property type="term" value="F:sigma factor activity"/>
    <property type="evidence" value="ECO:0007669"/>
    <property type="project" value="UniProtKB-KW"/>
</dbReference>
<dbReference type="PANTHER" id="PTHR43133:SF8">
    <property type="entry name" value="RNA POLYMERASE SIGMA FACTOR HI_1459-RELATED"/>
    <property type="match status" value="1"/>
</dbReference>
<keyword evidence="2" id="KW-0805">Transcription regulation</keyword>
<evidence type="ECO:0008006" key="12">
    <source>
        <dbReference type="Google" id="ProtNLM"/>
    </source>
</evidence>
<dbReference type="Pfam" id="PF03958">
    <property type="entry name" value="Secretin_N"/>
    <property type="match status" value="1"/>
</dbReference>
<keyword evidence="5" id="KW-0804">Transcription</keyword>
<feature type="domain" description="RNA polymerase sigma factor 70 region 4 type 2" evidence="9">
    <location>
        <begin position="132"/>
        <end position="183"/>
    </location>
</feature>
<dbReference type="Pfam" id="PF04542">
    <property type="entry name" value="Sigma70_r2"/>
    <property type="match status" value="1"/>
</dbReference>
<evidence type="ECO:0000256" key="5">
    <source>
        <dbReference type="ARBA" id="ARBA00023163"/>
    </source>
</evidence>
<evidence type="ECO:0000256" key="3">
    <source>
        <dbReference type="ARBA" id="ARBA00023082"/>
    </source>
</evidence>
<feature type="compositionally biased region" description="Low complexity" evidence="6">
    <location>
        <begin position="285"/>
        <end position="335"/>
    </location>
</feature>
<proteinExistence type="inferred from homology"/>
<evidence type="ECO:0000259" key="8">
    <source>
        <dbReference type="Pfam" id="PF04542"/>
    </source>
</evidence>
<dbReference type="InterPro" id="IPR005644">
    <property type="entry name" value="NolW-like"/>
</dbReference>
<evidence type="ECO:0000259" key="9">
    <source>
        <dbReference type="Pfam" id="PF08281"/>
    </source>
</evidence>
<keyword evidence="3" id="KW-0731">Sigma factor</keyword>
<dbReference type="InterPro" id="IPR038591">
    <property type="entry name" value="NolW-like_sf"/>
</dbReference>
<evidence type="ECO:0000259" key="7">
    <source>
        <dbReference type="Pfam" id="PF03958"/>
    </source>
</evidence>
<dbReference type="Gene3D" id="1.10.10.10">
    <property type="entry name" value="Winged helix-like DNA-binding domain superfamily/Winged helix DNA-binding domain"/>
    <property type="match status" value="1"/>
</dbReference>
<comment type="similarity">
    <text evidence="1">Belongs to the sigma-70 factor family. ECF subfamily.</text>
</comment>
<dbReference type="Gene3D" id="1.10.1740.10">
    <property type="match status" value="1"/>
</dbReference>
<dbReference type="GO" id="GO:0003677">
    <property type="term" value="F:DNA binding"/>
    <property type="evidence" value="ECO:0007669"/>
    <property type="project" value="UniProtKB-KW"/>
</dbReference>
<dbReference type="InterPro" id="IPR007627">
    <property type="entry name" value="RNA_pol_sigma70_r2"/>
</dbReference>
<evidence type="ECO:0000313" key="10">
    <source>
        <dbReference type="EMBL" id="VTR91758.1"/>
    </source>
</evidence>
<reference evidence="10 11" key="1">
    <citation type="submission" date="2019-05" db="EMBL/GenBank/DDBJ databases">
        <authorList>
            <consortium name="Science for Life Laboratories"/>
        </authorList>
    </citation>
    <scope>NUCLEOTIDE SEQUENCE [LARGE SCALE GENOMIC DNA]</scope>
    <source>
        <strain evidence="10">Soil9</strain>
    </source>
</reference>
<feature type="compositionally biased region" description="Low complexity" evidence="6">
    <location>
        <begin position="559"/>
        <end position="571"/>
    </location>
</feature>
<sequence>MTTLLHAVARRAEAITPDADLLARFTRDRDHAAFEELVRRHGPLVWAVCRHMLPDHADAEDAFQAVFLALVRSAATIRDGRTVPAWLHGVAVRVATRAKRSGARRRQREQIASHAESERPVASASWDALVRSVHEEVQQLPEVERTAFVMCDLEGVSQPDAAARLGWPLGSLSGRLCKARQRLMERLSARGVAPAVAIGIGVTASTTGAVPGRLFNVVRAFPSTPTAASKAASVLARGFTEGITMRVKLMVASVVITTLGLTSGAALLSKADAQPPGGGTGTGSSSGTSATTTGGSTSTGSSGSSTTTSSTSSADDSGTNSGTTASSNGSGRTNTAPSPAWEYKFVDVRSDRKAFESAITQHGKDGWEFCSSERFGPAELVLVFKKSKGGASGFNPFGGFGGGGGGSFGGGGVGQPGGGGFPGGGGVGGGGGFPGGGGFGGSGSNFPGGGGGSGGFGGNFGGGGGTSGGPGGGGNRGASADPERSWAMLQRLTNSTGDTVDLGAIPPQTRDFLKSMTERTGGVPLPEKGTMTKAEYLKYHARSEAARGAAPGGSGGSGNSSAGGLHGSSSSDSAAVALKNASADGVVKVIQKEFEKKGLRIAAERTTNAVLIVASAPDDLKSALKRIAELDAPAAPRVSGGSGTPGKPDAFVNVFTLKHAKAEELVTVLQKLFPNGTMTADARTNSIVLSGDTETLDTARALIARLDMEVVKPK</sequence>
<organism evidence="10 11">
    <name type="scientific">Gemmata massiliana</name>
    <dbReference type="NCBI Taxonomy" id="1210884"/>
    <lineage>
        <taxon>Bacteria</taxon>
        <taxon>Pseudomonadati</taxon>
        <taxon>Planctomycetota</taxon>
        <taxon>Planctomycetia</taxon>
        <taxon>Gemmatales</taxon>
        <taxon>Gemmataceae</taxon>
        <taxon>Gemmata</taxon>
    </lineage>
</organism>
<dbReference type="NCBIfam" id="TIGR02937">
    <property type="entry name" value="sigma70-ECF"/>
    <property type="match status" value="1"/>
</dbReference>
<feature type="compositionally biased region" description="Basic and acidic residues" evidence="6">
    <location>
        <begin position="108"/>
        <end position="119"/>
    </location>
</feature>
<dbReference type="SUPFAM" id="SSF88946">
    <property type="entry name" value="Sigma2 domain of RNA polymerase sigma factors"/>
    <property type="match status" value="1"/>
</dbReference>
<dbReference type="Pfam" id="PF08281">
    <property type="entry name" value="Sigma70_r4_2"/>
    <property type="match status" value="1"/>
</dbReference>
<evidence type="ECO:0000313" key="11">
    <source>
        <dbReference type="Proteomes" id="UP000464178"/>
    </source>
</evidence>
<dbReference type="InterPro" id="IPR013249">
    <property type="entry name" value="RNA_pol_sigma70_r4_t2"/>
</dbReference>
<dbReference type="GO" id="GO:0006352">
    <property type="term" value="P:DNA-templated transcription initiation"/>
    <property type="evidence" value="ECO:0007669"/>
    <property type="project" value="InterPro"/>
</dbReference>
<dbReference type="InterPro" id="IPR036388">
    <property type="entry name" value="WH-like_DNA-bd_sf"/>
</dbReference>
<feature type="region of interest" description="Disordered" evidence="6">
    <location>
        <begin position="415"/>
        <end position="482"/>
    </location>
</feature>
<dbReference type="AlphaFoldDB" id="A0A6P2CRN9"/>
<gene>
    <name evidence="10" type="ORF">SOIL9_59560</name>
</gene>
<feature type="compositionally biased region" description="Gly residues" evidence="6">
    <location>
        <begin position="415"/>
        <end position="476"/>
    </location>
</feature>
<evidence type="ECO:0000256" key="1">
    <source>
        <dbReference type="ARBA" id="ARBA00010641"/>
    </source>
</evidence>
<dbReference type="Proteomes" id="UP000464178">
    <property type="component" value="Chromosome"/>
</dbReference>
<dbReference type="InterPro" id="IPR039425">
    <property type="entry name" value="RNA_pol_sigma-70-like"/>
</dbReference>
<feature type="region of interest" description="Disordered" evidence="6">
    <location>
        <begin position="547"/>
        <end position="571"/>
    </location>
</feature>
<dbReference type="InterPro" id="IPR013325">
    <property type="entry name" value="RNA_pol_sigma_r2"/>
</dbReference>
<evidence type="ECO:0000256" key="4">
    <source>
        <dbReference type="ARBA" id="ARBA00023125"/>
    </source>
</evidence>
<keyword evidence="11" id="KW-1185">Reference proteome</keyword>
<dbReference type="KEGG" id="gms:SOIL9_59560"/>
<evidence type="ECO:0000256" key="6">
    <source>
        <dbReference type="SAM" id="MobiDB-lite"/>
    </source>
</evidence>
<feature type="domain" description="NolW-like" evidence="7">
    <location>
        <begin position="653"/>
        <end position="707"/>
    </location>
</feature>
<dbReference type="SUPFAM" id="SSF88659">
    <property type="entry name" value="Sigma3 and sigma4 domains of RNA polymerase sigma factors"/>
    <property type="match status" value="1"/>
</dbReference>